<evidence type="ECO:0000313" key="13">
    <source>
        <dbReference type="Proteomes" id="UP000198669"/>
    </source>
</evidence>
<dbReference type="AlphaFoldDB" id="A0A1L3PZL6"/>
<dbReference type="InterPro" id="IPR000878">
    <property type="entry name" value="4pyrrol_Mease"/>
</dbReference>
<feature type="binding site" evidence="6 7">
    <location>
        <position position="210"/>
    </location>
    <ligand>
        <name>S-adenosyl-L-methionine</name>
        <dbReference type="ChEBI" id="CHEBI:59789"/>
    </ligand>
</feature>
<evidence type="ECO:0000256" key="5">
    <source>
        <dbReference type="ARBA" id="ARBA00022691"/>
    </source>
</evidence>
<dbReference type="Proteomes" id="UP000267921">
    <property type="component" value="Unassembled WGS sequence"/>
</dbReference>
<protein>
    <recommendedName>
        <fullName evidence="6">Diphthine synthase</fullName>
        <ecNumber evidence="6">2.1.1.98</ecNumber>
    </recommendedName>
    <alternativeName>
        <fullName evidence="6">Diphthamide biosynthesis methyltransferase</fullName>
    </alternativeName>
</protein>
<proteinExistence type="inferred from homology"/>
<dbReference type="GO" id="GO:0032259">
    <property type="term" value="P:methylation"/>
    <property type="evidence" value="ECO:0007669"/>
    <property type="project" value="UniProtKB-KW"/>
</dbReference>
<accession>A0A1L3PZL6</accession>
<comment type="pathway">
    <text evidence="1 6">Protein modification; peptidyl-diphthamide biosynthesis.</text>
</comment>
<dbReference type="PANTHER" id="PTHR10882">
    <property type="entry name" value="DIPHTHINE SYNTHASE"/>
    <property type="match status" value="1"/>
</dbReference>
<dbReference type="NCBIfam" id="TIGR00522">
    <property type="entry name" value="dph5"/>
    <property type="match status" value="1"/>
</dbReference>
<evidence type="ECO:0000313" key="14">
    <source>
        <dbReference type="Proteomes" id="UP000267921"/>
    </source>
</evidence>
<keyword evidence="3 6" id="KW-0489">Methyltransferase</keyword>
<dbReference type="InterPro" id="IPR004551">
    <property type="entry name" value="Dphthn_synthase"/>
</dbReference>
<name>A0A1L3PZL6_9EURY</name>
<feature type="binding site" evidence="6 7">
    <location>
        <position position="9"/>
    </location>
    <ligand>
        <name>S-adenosyl-L-methionine</name>
        <dbReference type="ChEBI" id="CHEBI:59789"/>
    </ligand>
</feature>
<dbReference type="STRING" id="2177.BHR79_00140"/>
<dbReference type="Proteomes" id="UP000186879">
    <property type="component" value="Chromosome"/>
</dbReference>
<evidence type="ECO:0000313" key="12">
    <source>
        <dbReference type="Proteomes" id="UP000186879"/>
    </source>
</evidence>
<evidence type="ECO:0000256" key="2">
    <source>
        <dbReference type="ARBA" id="ARBA00006729"/>
    </source>
</evidence>
<dbReference type="Pfam" id="PF00590">
    <property type="entry name" value="TP_methylase"/>
    <property type="match status" value="1"/>
</dbReference>
<dbReference type="GeneID" id="30582113"/>
<evidence type="ECO:0000313" key="10">
    <source>
        <dbReference type="EMBL" id="RNI07291.1"/>
    </source>
</evidence>
<dbReference type="Gene3D" id="3.40.1010.10">
    <property type="entry name" value="Cobalt-precorrin-4 Transmethylase, Domain 1"/>
    <property type="match status" value="1"/>
</dbReference>
<dbReference type="HAMAP" id="MF_01084">
    <property type="entry name" value="Diphthine_synth"/>
    <property type="match status" value="1"/>
</dbReference>
<comment type="similarity">
    <text evidence="2 6">Belongs to the diphthine synthase family.</text>
</comment>
<gene>
    <name evidence="6" type="primary">dphB</name>
    <name evidence="9" type="ORF">BHR79_00140</name>
    <name evidence="10" type="ORF">EFE40_10165</name>
    <name evidence="11" type="ORF">SAMN04515625_1753</name>
</gene>
<dbReference type="PIRSF" id="PIRSF036432">
    <property type="entry name" value="Diphthine_synth"/>
    <property type="match status" value="1"/>
</dbReference>
<keyword evidence="5 6" id="KW-0949">S-adenosyl-L-methionine</keyword>
<dbReference type="GO" id="GO:0017183">
    <property type="term" value="P:protein histidyl modification to diphthamide"/>
    <property type="evidence" value="ECO:0007669"/>
    <property type="project" value="UniProtKB-UniRule"/>
</dbReference>
<evidence type="ECO:0000256" key="7">
    <source>
        <dbReference type="PIRSR" id="PIRSR036432-1"/>
    </source>
</evidence>
<keyword evidence="12" id="KW-1185">Reference proteome</keyword>
<dbReference type="InterPro" id="IPR035996">
    <property type="entry name" value="4pyrrol_Methylase_sf"/>
</dbReference>
<sequence>MLYFVGLGLFDEKDVSVKGLEVIKNADKVYVEFYTSRLMGADKEKMENLYGREIHVLDRQEVEQDPWWLEEAKDTNIVFLTGGDTMVSTTHVDIRLRAMEMGIETRLIHGSSIVSAICGLTGLQNYRFGKAATIPHPYTSTRGNTIISETPYDTILRNRQMGLHTAVFLDIDMNKGYMTVNQGLELLLKIDEKRGDNLIKGSIAVGIANAGSEKPIVKADFAENLESYDFGSPLHIVAIPADLHFVEAESLVKLADAPESILEEGDEN</sequence>
<feature type="domain" description="Tetrapyrrole methylase" evidence="8">
    <location>
        <begin position="1"/>
        <end position="154"/>
    </location>
</feature>
<dbReference type="EMBL" id="RJJG01000009">
    <property type="protein sequence ID" value="RNI07291.1"/>
    <property type="molecule type" value="Genomic_DNA"/>
</dbReference>
<dbReference type="EMBL" id="CP017921">
    <property type="protein sequence ID" value="APH38043.1"/>
    <property type="molecule type" value="Genomic_DNA"/>
</dbReference>
<evidence type="ECO:0000256" key="3">
    <source>
        <dbReference type="ARBA" id="ARBA00022603"/>
    </source>
</evidence>
<dbReference type="EMBL" id="FNMU01000005">
    <property type="protein sequence ID" value="SDW85336.1"/>
    <property type="molecule type" value="Genomic_DNA"/>
</dbReference>
<dbReference type="Proteomes" id="UP000198669">
    <property type="component" value="Unassembled WGS sequence"/>
</dbReference>
<dbReference type="PANTHER" id="PTHR10882:SF0">
    <property type="entry name" value="DIPHTHINE METHYL ESTER SYNTHASE"/>
    <property type="match status" value="1"/>
</dbReference>
<evidence type="ECO:0000256" key="6">
    <source>
        <dbReference type="HAMAP-Rule" id="MF_01084"/>
    </source>
</evidence>
<feature type="binding site" evidence="6 7">
    <location>
        <position position="235"/>
    </location>
    <ligand>
        <name>S-adenosyl-L-methionine</name>
        <dbReference type="ChEBI" id="CHEBI:59789"/>
    </ligand>
</feature>
<feature type="binding site" evidence="6 7">
    <location>
        <position position="169"/>
    </location>
    <ligand>
        <name>S-adenosyl-L-methionine</name>
        <dbReference type="ChEBI" id="CHEBI:59789"/>
    </ligand>
</feature>
<dbReference type="EC" id="2.1.1.98" evidence="6"/>
<feature type="binding site" evidence="6 7">
    <location>
        <begin position="112"/>
        <end position="113"/>
    </location>
    <ligand>
        <name>S-adenosyl-L-methionine</name>
        <dbReference type="ChEBI" id="CHEBI:59789"/>
    </ligand>
</feature>
<dbReference type="GO" id="GO:0004164">
    <property type="term" value="F:diphthine synthase activity"/>
    <property type="evidence" value="ECO:0007669"/>
    <property type="project" value="UniProtKB-UniRule"/>
</dbReference>
<reference evidence="11 13" key="2">
    <citation type="submission" date="2016-10" db="EMBL/GenBank/DDBJ databases">
        <authorList>
            <person name="de Groot N.N."/>
        </authorList>
    </citation>
    <scope>NUCLEOTIDE SEQUENCE [LARGE SCALE GENOMIC DNA]</scope>
    <source>
        <strain evidence="11 13">Z-7982</strain>
    </source>
</reference>
<comment type="function">
    <text evidence="6">S-adenosyl-L-methionine-dependent methyltransferase that catalyzes the trimethylation of the amino group of the modified target histidine residue in translation elongation factor 2 (EF-2), to form an intermediate called diphthine. The three successive methylation reactions represent the second step of diphthamide biosynthesis.</text>
</comment>
<evidence type="ECO:0000256" key="4">
    <source>
        <dbReference type="ARBA" id="ARBA00022679"/>
    </source>
</evidence>
<evidence type="ECO:0000313" key="9">
    <source>
        <dbReference type="EMBL" id="APH38043.1"/>
    </source>
</evidence>
<organism evidence="9 12">
    <name type="scientific">Methanohalophilus halophilus</name>
    <dbReference type="NCBI Taxonomy" id="2177"/>
    <lineage>
        <taxon>Archaea</taxon>
        <taxon>Methanobacteriati</taxon>
        <taxon>Methanobacteriota</taxon>
        <taxon>Stenosarchaea group</taxon>
        <taxon>Methanomicrobia</taxon>
        <taxon>Methanosarcinales</taxon>
        <taxon>Methanosarcinaceae</taxon>
        <taxon>Methanohalophilus</taxon>
    </lineage>
</organism>
<dbReference type="InterPro" id="IPR014776">
    <property type="entry name" value="4pyrrole_Mease_sub2"/>
</dbReference>
<reference evidence="10 14" key="3">
    <citation type="submission" date="2018-10" db="EMBL/GenBank/DDBJ databases">
        <title>Cultivation of a novel Methanohalophilus strain from Kebrit Deep of the Red Sea and a genomic comparison of members of the genus Methanohalophilus.</title>
        <authorList>
            <person name="Guan Y."/>
            <person name="Ngugi D.K."/>
            <person name="Stingl U."/>
        </authorList>
    </citation>
    <scope>NUCLEOTIDE SEQUENCE [LARGE SCALE GENOMIC DNA]</scope>
    <source>
        <strain evidence="10 14">DSM 3094</strain>
    </source>
</reference>
<evidence type="ECO:0000256" key="1">
    <source>
        <dbReference type="ARBA" id="ARBA00005156"/>
    </source>
</evidence>
<dbReference type="OrthoDB" id="39139at2157"/>
<dbReference type="RefSeq" id="WP_072560150.1">
    <property type="nucleotide sequence ID" value="NZ_CP017921.1"/>
</dbReference>
<comment type="catalytic activity">
    <reaction evidence="6">
        <text>2-[(3S)-amino-3-carboxypropyl]-L-histidyl-[translation elongation factor 2] + 3 S-adenosyl-L-methionine = diphthine-[translation elongation factor 2] + 3 S-adenosyl-L-homocysteine + 3 H(+)</text>
        <dbReference type="Rhea" id="RHEA:36415"/>
        <dbReference type="Rhea" id="RHEA-COMP:9749"/>
        <dbReference type="Rhea" id="RHEA-COMP:10172"/>
        <dbReference type="ChEBI" id="CHEBI:15378"/>
        <dbReference type="ChEBI" id="CHEBI:57856"/>
        <dbReference type="ChEBI" id="CHEBI:59789"/>
        <dbReference type="ChEBI" id="CHEBI:73995"/>
        <dbReference type="ChEBI" id="CHEBI:82696"/>
        <dbReference type="EC" id="2.1.1.98"/>
    </reaction>
</comment>
<keyword evidence="4 6" id="KW-0808">Transferase</keyword>
<dbReference type="Gene3D" id="3.30.950.10">
    <property type="entry name" value="Methyltransferase, Cobalt-precorrin-4 Transmethylase, Domain 2"/>
    <property type="match status" value="1"/>
</dbReference>
<dbReference type="InterPro" id="IPR014777">
    <property type="entry name" value="4pyrrole_Mease_sub1"/>
</dbReference>
<feature type="binding site" evidence="6 7">
    <location>
        <position position="84"/>
    </location>
    <ligand>
        <name>S-adenosyl-L-methionine</name>
        <dbReference type="ChEBI" id="CHEBI:59789"/>
    </ligand>
</feature>
<dbReference type="UniPathway" id="UPA00559"/>
<feature type="binding site" evidence="6 7">
    <location>
        <position position="87"/>
    </location>
    <ligand>
        <name>S-adenosyl-L-methionine</name>
        <dbReference type="ChEBI" id="CHEBI:59789"/>
    </ligand>
</feature>
<dbReference type="CDD" id="cd11647">
    <property type="entry name" value="DHP5_DphB"/>
    <property type="match status" value="1"/>
</dbReference>
<evidence type="ECO:0000259" key="8">
    <source>
        <dbReference type="Pfam" id="PF00590"/>
    </source>
</evidence>
<reference evidence="9 12" key="1">
    <citation type="submission" date="2016-10" db="EMBL/GenBank/DDBJ databases">
        <title>Methanohalophilus halophilus.</title>
        <authorList>
            <person name="L'haridon S."/>
        </authorList>
    </citation>
    <scope>NUCLEOTIDE SEQUENCE [LARGE SCALE GENOMIC DNA]</scope>
    <source>
        <strain evidence="9 12">Z-7982</strain>
    </source>
</reference>
<dbReference type="KEGG" id="mhaz:BHR79_00140"/>
<comment type="subunit">
    <text evidence="6">Homodimer.</text>
</comment>
<evidence type="ECO:0000313" key="11">
    <source>
        <dbReference type="EMBL" id="SDW85336.1"/>
    </source>
</evidence>
<dbReference type="SUPFAM" id="SSF53790">
    <property type="entry name" value="Tetrapyrrole methylase"/>
    <property type="match status" value="1"/>
</dbReference>